<keyword evidence="1" id="KW-0677">Repeat</keyword>
<dbReference type="SMART" id="SM00028">
    <property type="entry name" value="TPR"/>
    <property type="match status" value="7"/>
</dbReference>
<feature type="repeat" description="TPR" evidence="3">
    <location>
        <begin position="268"/>
        <end position="301"/>
    </location>
</feature>
<reference evidence="5 6" key="1">
    <citation type="submission" date="2018-06" db="EMBL/GenBank/DDBJ databases">
        <title>Comparative genomics reveals the genomic features of Rhizophagus irregularis, R. cerebriforme, R. diaphanum and Gigaspora rosea, and their symbiotic lifestyle signature.</title>
        <authorList>
            <person name="Morin E."/>
            <person name="San Clemente H."/>
            <person name="Chen E.C.H."/>
            <person name="De La Providencia I."/>
            <person name="Hainaut M."/>
            <person name="Kuo A."/>
            <person name="Kohler A."/>
            <person name="Murat C."/>
            <person name="Tang N."/>
            <person name="Roy S."/>
            <person name="Loubradou J."/>
            <person name="Henrissat B."/>
            <person name="Grigoriev I.V."/>
            <person name="Corradi N."/>
            <person name="Roux C."/>
            <person name="Martin F.M."/>
        </authorList>
    </citation>
    <scope>NUCLEOTIDE SEQUENCE [LARGE SCALE GENOMIC DNA]</scope>
    <source>
        <strain evidence="5 6">DAOM 194757</strain>
    </source>
</reference>
<evidence type="ECO:0000313" key="6">
    <source>
        <dbReference type="Proteomes" id="UP000266673"/>
    </source>
</evidence>
<evidence type="ECO:0000313" key="5">
    <source>
        <dbReference type="EMBL" id="RIB23525.1"/>
    </source>
</evidence>
<comment type="caution">
    <text evidence="5">The sequence shown here is derived from an EMBL/GenBank/DDBJ whole genome shotgun (WGS) entry which is preliminary data.</text>
</comment>
<keyword evidence="2 3" id="KW-0802">TPR repeat</keyword>
<dbReference type="STRING" id="44941.A0A397VLZ7"/>
<feature type="repeat" description="TPR" evidence="3">
    <location>
        <begin position="379"/>
        <end position="412"/>
    </location>
</feature>
<dbReference type="EMBL" id="QKWP01000257">
    <property type="protein sequence ID" value="RIB23525.1"/>
    <property type="molecule type" value="Genomic_DNA"/>
</dbReference>
<feature type="domain" description="BTB" evidence="4">
    <location>
        <begin position="59"/>
        <end position="118"/>
    </location>
</feature>
<dbReference type="InterPro" id="IPR000210">
    <property type="entry name" value="BTB/POZ_dom"/>
</dbReference>
<dbReference type="InterPro" id="IPR011990">
    <property type="entry name" value="TPR-like_helical_dom_sf"/>
</dbReference>
<dbReference type="PROSITE" id="PS50005">
    <property type="entry name" value="TPR"/>
    <property type="match status" value="7"/>
</dbReference>
<dbReference type="AlphaFoldDB" id="A0A397VLZ7"/>
<dbReference type="InterPro" id="IPR011333">
    <property type="entry name" value="SKP1/BTB/POZ_sf"/>
</dbReference>
<dbReference type="PANTHER" id="PTHR44858:SF1">
    <property type="entry name" value="UDP-N-ACETYLGLUCOSAMINE--PEPTIDE N-ACETYLGLUCOSAMINYLTRANSFERASE SPINDLY-RELATED"/>
    <property type="match status" value="1"/>
</dbReference>
<evidence type="ECO:0000256" key="2">
    <source>
        <dbReference type="ARBA" id="ARBA00022803"/>
    </source>
</evidence>
<accession>A0A397VLZ7</accession>
<keyword evidence="6" id="KW-1185">Reference proteome</keyword>
<dbReference type="InterPro" id="IPR019734">
    <property type="entry name" value="TPR_rpt"/>
</dbReference>
<evidence type="ECO:0000256" key="1">
    <source>
        <dbReference type="ARBA" id="ARBA00022737"/>
    </source>
</evidence>
<dbReference type="Pfam" id="PF13424">
    <property type="entry name" value="TPR_12"/>
    <property type="match status" value="1"/>
</dbReference>
<dbReference type="SUPFAM" id="SSF48452">
    <property type="entry name" value="TPR-like"/>
    <property type="match status" value="2"/>
</dbReference>
<dbReference type="Gene3D" id="3.30.710.10">
    <property type="entry name" value="Potassium Channel Kv1.1, Chain A"/>
    <property type="match status" value="1"/>
</dbReference>
<dbReference type="Pfam" id="PF13181">
    <property type="entry name" value="TPR_8"/>
    <property type="match status" value="2"/>
</dbReference>
<gene>
    <name evidence="5" type="ORF">C2G38_2139703</name>
</gene>
<dbReference type="PANTHER" id="PTHR44858">
    <property type="entry name" value="TETRATRICOPEPTIDE REPEAT PROTEIN 6"/>
    <property type="match status" value="1"/>
</dbReference>
<dbReference type="Gene3D" id="1.25.40.10">
    <property type="entry name" value="Tetratricopeptide repeat domain"/>
    <property type="match status" value="2"/>
</dbReference>
<dbReference type="Proteomes" id="UP000266673">
    <property type="component" value="Unassembled WGS sequence"/>
</dbReference>
<dbReference type="InterPro" id="IPR050498">
    <property type="entry name" value="Ycf3"/>
</dbReference>
<proteinExistence type="predicted"/>
<feature type="repeat" description="TPR" evidence="3">
    <location>
        <begin position="447"/>
        <end position="480"/>
    </location>
</feature>
<name>A0A397VLZ7_9GLOM</name>
<sequence length="495" mass="57109">MKFFFIGAIESEAILSNAHEQMYSEALYESRLSASLFYQIINVKDEHENCLINMTGNRKSIKKTNISAKVFDIIIKYIYSGTISLENVESSVIFDLLTASNEFGLEELVKVTQQMLIDDKASWLRLNFTRVFKISLMDDNFKPLQQFCANIICKYPNIIFEAEEFTTITEDTLIYILKLNNLQIEEGKIWVHIIRWGIAQNPTLIPNTNPEQCILPPRNIQSEPLPLRNDIPELVELRKFGENYFNTKKYNEALECLTKLLEIEQDDEFALKYRGATYLMIDKCEEALIDLNKSLELKPHDTFALRNRDNAFALRSRGATYHDMDKLQDALSDLTKSLKTEPNNAFSLRCRGGVYRKLGKYNDALKDLTKSLEIDQNNSFALDNRGETYRMLSEYEKAIIDLTKSLRIRKHNAFALRSRGGAYLKIGRNEEALIDLTLSLNIEPNNAWALRNRGEIYRTCARNKEALADLTKSLEIEPNNVFAINSIKNIYTKHL</sequence>
<dbReference type="Pfam" id="PF00651">
    <property type="entry name" value="BTB"/>
    <property type="match status" value="1"/>
</dbReference>
<protein>
    <recommendedName>
        <fullName evidence="4">BTB domain-containing protein</fullName>
    </recommendedName>
</protein>
<organism evidence="5 6">
    <name type="scientific">Gigaspora rosea</name>
    <dbReference type="NCBI Taxonomy" id="44941"/>
    <lineage>
        <taxon>Eukaryota</taxon>
        <taxon>Fungi</taxon>
        <taxon>Fungi incertae sedis</taxon>
        <taxon>Mucoromycota</taxon>
        <taxon>Glomeromycotina</taxon>
        <taxon>Glomeromycetes</taxon>
        <taxon>Diversisporales</taxon>
        <taxon>Gigasporaceae</taxon>
        <taxon>Gigaspora</taxon>
    </lineage>
</organism>
<evidence type="ECO:0000256" key="3">
    <source>
        <dbReference type="PROSITE-ProRule" id="PRU00339"/>
    </source>
</evidence>
<feature type="repeat" description="TPR" evidence="3">
    <location>
        <begin position="413"/>
        <end position="446"/>
    </location>
</feature>
<feature type="repeat" description="TPR" evidence="3">
    <location>
        <begin position="311"/>
        <end position="344"/>
    </location>
</feature>
<dbReference type="SUPFAM" id="SSF54695">
    <property type="entry name" value="POZ domain"/>
    <property type="match status" value="1"/>
</dbReference>
<dbReference type="OrthoDB" id="629492at2759"/>
<feature type="repeat" description="TPR" evidence="3">
    <location>
        <begin position="345"/>
        <end position="378"/>
    </location>
</feature>
<evidence type="ECO:0000259" key="4">
    <source>
        <dbReference type="Pfam" id="PF00651"/>
    </source>
</evidence>
<feature type="repeat" description="TPR" evidence="3">
    <location>
        <begin position="234"/>
        <end position="267"/>
    </location>
</feature>